<dbReference type="EMBL" id="JAXOFX010000021">
    <property type="protein sequence ID" value="MDZ5474187.1"/>
    <property type="molecule type" value="Genomic_DNA"/>
</dbReference>
<dbReference type="InterPro" id="IPR004089">
    <property type="entry name" value="MCPsignal_dom"/>
</dbReference>
<keyword evidence="7" id="KW-1133">Transmembrane helix</keyword>
<organism evidence="10 11">
    <name type="scientific">Robertmurraya mangrovi</name>
    <dbReference type="NCBI Taxonomy" id="3098077"/>
    <lineage>
        <taxon>Bacteria</taxon>
        <taxon>Bacillati</taxon>
        <taxon>Bacillota</taxon>
        <taxon>Bacilli</taxon>
        <taxon>Bacillales</taxon>
        <taxon>Bacillaceae</taxon>
        <taxon>Robertmurraya</taxon>
    </lineage>
</organism>
<keyword evidence="11" id="KW-1185">Reference proteome</keyword>
<evidence type="ECO:0000256" key="6">
    <source>
        <dbReference type="PROSITE-ProRule" id="PRU00284"/>
    </source>
</evidence>
<dbReference type="Pfam" id="PF00015">
    <property type="entry name" value="MCPsignal"/>
    <property type="match status" value="1"/>
</dbReference>
<keyword evidence="3 7" id="KW-0472">Membrane</keyword>
<evidence type="ECO:0000256" key="7">
    <source>
        <dbReference type="SAM" id="Phobius"/>
    </source>
</evidence>
<comment type="similarity">
    <text evidence="5">Belongs to the methyl-accepting chemotaxis (MCP) protein family.</text>
</comment>
<comment type="subcellular location">
    <subcellularLocation>
        <location evidence="1">Cell membrane</location>
    </subcellularLocation>
</comment>
<dbReference type="PANTHER" id="PTHR32089:SF112">
    <property type="entry name" value="LYSOZYME-LIKE PROTEIN-RELATED"/>
    <property type="match status" value="1"/>
</dbReference>
<evidence type="ECO:0000256" key="5">
    <source>
        <dbReference type="ARBA" id="ARBA00029447"/>
    </source>
</evidence>
<name>A0ABU5J4A9_9BACI</name>
<keyword evidence="2" id="KW-1003">Cell membrane</keyword>
<sequence>MSLSQRALIPIIIILLLVELTLGITGFTSQKNQLETIMNQQATSNINTLEQKLTENANTLTLLSDSLKMNYLRIANSIAISLAENPKLNKTENLMKLATKIGVDEIHLVDQDGILTHSNMSQFIGFDFNSSEQTKPFLTIGEEGLAQEPTQRGSDNKYFMYVGVKRVDQPGIIQIGMEPTSYIKTIESFDVHSLTKQVTVEGKGYLTLLKGDEVISSSMEDLQGKKVNELGDLQKFLTKDHNAIVNIGSNELLVISKMIGDYRIISVSYVSDYLQPLQKYITILITISVISLIAAVVIIWFFMNRSIVKPLNKLQSSILKVTNGELTFDQTLDIKRKDTIGVVTRGFIELVNSLRNMVQQVNESSYLVASSAEQLTASVEQSSTSAETVALMATKSAEATSTQRNGINLISNSVSEMNNGLKTVAINSDNMAKHAKHTNEQTSLGELKINSIVEAMNEISIFTDNTSQQIQSLVEKSKEIGNITSLITEIADQTNLLALNAAIEAARAGEHGKGFAVVAEEVRKLAEQSRNSVNTIDTIVKEIQDQTQVSLISMNKGNETVRSGLNFSAEVKQAFHVIEGSICDVSMSIEEVVQSIEHITKLSSTVSEAVDSIFEETEQSATASHESAAASEEQLATMEEITASAQNLSALAVLLQLNLDLTELMKSDFISG</sequence>
<keyword evidence="7" id="KW-0812">Transmembrane</keyword>
<evidence type="ECO:0000313" key="10">
    <source>
        <dbReference type="EMBL" id="MDZ5474187.1"/>
    </source>
</evidence>
<dbReference type="InterPro" id="IPR003660">
    <property type="entry name" value="HAMP_dom"/>
</dbReference>
<dbReference type="PANTHER" id="PTHR32089">
    <property type="entry name" value="METHYL-ACCEPTING CHEMOTAXIS PROTEIN MCPB"/>
    <property type="match status" value="1"/>
</dbReference>
<comment type="caution">
    <text evidence="10">The sequence shown here is derived from an EMBL/GenBank/DDBJ whole genome shotgun (WGS) entry which is preliminary data.</text>
</comment>
<dbReference type="CDD" id="cd11386">
    <property type="entry name" value="MCP_signal"/>
    <property type="match status" value="1"/>
</dbReference>
<evidence type="ECO:0000313" key="11">
    <source>
        <dbReference type="Proteomes" id="UP001290455"/>
    </source>
</evidence>
<proteinExistence type="inferred from homology"/>
<evidence type="ECO:0000256" key="4">
    <source>
        <dbReference type="ARBA" id="ARBA00023224"/>
    </source>
</evidence>
<dbReference type="PROSITE" id="PS50885">
    <property type="entry name" value="HAMP"/>
    <property type="match status" value="1"/>
</dbReference>
<dbReference type="Proteomes" id="UP001290455">
    <property type="component" value="Unassembled WGS sequence"/>
</dbReference>
<dbReference type="SMART" id="SM00283">
    <property type="entry name" value="MA"/>
    <property type="match status" value="1"/>
</dbReference>
<evidence type="ECO:0000256" key="2">
    <source>
        <dbReference type="ARBA" id="ARBA00022475"/>
    </source>
</evidence>
<dbReference type="SMART" id="SM00304">
    <property type="entry name" value="HAMP"/>
    <property type="match status" value="1"/>
</dbReference>
<gene>
    <name evidence="10" type="ORF">SM124_21055</name>
</gene>
<reference evidence="10 11" key="1">
    <citation type="submission" date="2023-11" db="EMBL/GenBank/DDBJ databases">
        <title>Bacillus jintuensis, isolated from a mudflat on the Beibu Gulf coast.</title>
        <authorList>
            <person name="Li M."/>
        </authorList>
    </citation>
    <scope>NUCLEOTIDE SEQUENCE [LARGE SCALE GENOMIC DNA]</scope>
    <source>
        <strain evidence="10 11">31A1R</strain>
    </source>
</reference>
<evidence type="ECO:0000259" key="8">
    <source>
        <dbReference type="PROSITE" id="PS50111"/>
    </source>
</evidence>
<feature type="domain" description="HAMP" evidence="9">
    <location>
        <begin position="305"/>
        <end position="359"/>
    </location>
</feature>
<accession>A0ABU5J4A9</accession>
<evidence type="ECO:0000256" key="1">
    <source>
        <dbReference type="ARBA" id="ARBA00004236"/>
    </source>
</evidence>
<feature type="domain" description="Methyl-accepting transducer" evidence="8">
    <location>
        <begin position="378"/>
        <end position="614"/>
    </location>
</feature>
<dbReference type="CDD" id="cd06225">
    <property type="entry name" value="HAMP"/>
    <property type="match status" value="1"/>
</dbReference>
<evidence type="ECO:0000256" key="3">
    <source>
        <dbReference type="ARBA" id="ARBA00023136"/>
    </source>
</evidence>
<protein>
    <submittedName>
        <fullName evidence="10">Methyl-accepting chemotaxis protein</fullName>
    </submittedName>
</protein>
<dbReference type="RefSeq" id="WP_322448481.1">
    <property type="nucleotide sequence ID" value="NZ_JAXOFX010000021.1"/>
</dbReference>
<evidence type="ECO:0000259" key="9">
    <source>
        <dbReference type="PROSITE" id="PS50885"/>
    </source>
</evidence>
<dbReference type="SUPFAM" id="SSF58104">
    <property type="entry name" value="Methyl-accepting chemotaxis protein (MCP) signaling domain"/>
    <property type="match status" value="1"/>
</dbReference>
<keyword evidence="4 6" id="KW-0807">Transducer</keyword>
<dbReference type="Gene3D" id="6.10.340.10">
    <property type="match status" value="1"/>
</dbReference>
<dbReference type="Pfam" id="PF00672">
    <property type="entry name" value="HAMP"/>
    <property type="match status" value="1"/>
</dbReference>
<dbReference type="Gene3D" id="1.10.287.950">
    <property type="entry name" value="Methyl-accepting chemotaxis protein"/>
    <property type="match status" value="1"/>
</dbReference>
<feature type="transmembrane region" description="Helical" evidence="7">
    <location>
        <begin position="280"/>
        <end position="303"/>
    </location>
</feature>
<dbReference type="PROSITE" id="PS50111">
    <property type="entry name" value="CHEMOTAXIS_TRANSDUC_2"/>
    <property type="match status" value="1"/>
</dbReference>